<sequence length="868" mass="95654">MTTDELREAYLDFFASKGCERRASDVLAPRDDETVLFTPAGMNQFKREFMGLGDPNFRRATTCQKCIRTGDIENVGKTGRHMTFFEMLGNFSFGDYFKREAIHWAWEFLTKTLRIPADRLTITVYLDDDEAYDIWHKEVKIPADRITRMGEDDNFWPAGAPTHGPDGVCGPCSEIFYHYDDGREVEIWNLVFTQFNRVGPNQLEPLPSKNIDTGMGLERAASCLQGVKTNFEIDIFVPLVGAVEDVLGKKYEAETLDGVRIRRAADHARALTFTIFENVQPGPKEQGYVVRRLLRRAVLDAYLMGRREPYLFELIPAVAEVMKRPYPELVDSVPRIRTVVKEEEEQFFRGIETGLKLYNDTVRKTKAAGSDVISGVEAFKLHSTYGFPIEMTESLAAEQDLSVDRGEFEAERDEHAKTSGQDSAAAVFSTGPLDALKQEHHEGSVFLGYEATEAEATVIGIVAQKRLVDRETAGNGDPVALVLDRSPFYGESGGQVGDVGLIEGDGFRFHVEDTQRDRGFILHVGRVDEGTVTVNARVVARVDAARREAIRRAHSATHVLHHALHTHLGKHAQQAGSKVEPDRLRFDFSNPEAVGRDRLRLIEETVNDRILLGEPIRWRTMPLEEARQLGAMALFGEKYPEVVRVVEMGEFSRELCGGTHLESVGRIGLFKVVGEESVSAGTRRVTALTGRAAYDYIRQEEDALGAVASALKVPPQQAADRVAALLDEVKVLKKQAAQRREAPKVSADELMGGAREVGGAKVVAVAVPGVQPDELRQLIDVARRKAETGLAALLITEADGKVVLAAGLTPDLVARGLHAGNWLKQVAPVVGGGGGGKPDFAQAGGKKPDQIPQALEKALQVAREALEG</sequence>
<dbReference type="GO" id="GO:0008270">
    <property type="term" value="F:zinc ion binding"/>
    <property type="evidence" value="ECO:0007669"/>
    <property type="project" value="UniProtKB-UniRule"/>
</dbReference>
<dbReference type="GO" id="GO:0004813">
    <property type="term" value="F:alanine-tRNA ligase activity"/>
    <property type="evidence" value="ECO:0007669"/>
    <property type="project" value="UniProtKB-UniRule"/>
</dbReference>
<dbReference type="Pfam" id="PF02272">
    <property type="entry name" value="DHHA1"/>
    <property type="match status" value="1"/>
</dbReference>
<evidence type="ECO:0000256" key="1">
    <source>
        <dbReference type="ARBA" id="ARBA00008226"/>
    </source>
</evidence>
<dbReference type="InterPro" id="IPR045864">
    <property type="entry name" value="aa-tRNA-synth_II/BPL/LPL"/>
</dbReference>
<accession>A0A518GZ04</accession>
<dbReference type="FunFam" id="3.10.310.40:FF:000001">
    <property type="entry name" value="Alanine--tRNA ligase"/>
    <property type="match status" value="1"/>
</dbReference>
<dbReference type="InterPro" id="IPR009000">
    <property type="entry name" value="Transl_B-barrel_sf"/>
</dbReference>
<evidence type="ECO:0000313" key="14">
    <source>
        <dbReference type="Proteomes" id="UP000317835"/>
    </source>
</evidence>
<dbReference type="EMBL" id="CP036426">
    <property type="protein sequence ID" value="QDV33801.1"/>
    <property type="molecule type" value="Genomic_DNA"/>
</dbReference>
<feature type="binding site" evidence="11">
    <location>
        <position position="554"/>
    </location>
    <ligand>
        <name>Zn(2+)</name>
        <dbReference type="ChEBI" id="CHEBI:29105"/>
    </ligand>
</feature>
<feature type="domain" description="Alanyl-transfer RNA synthetases family profile" evidence="12">
    <location>
        <begin position="1"/>
        <end position="699"/>
    </location>
</feature>
<dbReference type="PANTHER" id="PTHR11777:SF9">
    <property type="entry name" value="ALANINE--TRNA LIGASE, CYTOPLASMIC"/>
    <property type="match status" value="1"/>
</dbReference>
<organism evidence="13 14">
    <name type="scientific">Tautonia plasticadhaerens</name>
    <dbReference type="NCBI Taxonomy" id="2527974"/>
    <lineage>
        <taxon>Bacteria</taxon>
        <taxon>Pseudomonadati</taxon>
        <taxon>Planctomycetota</taxon>
        <taxon>Planctomycetia</taxon>
        <taxon>Isosphaerales</taxon>
        <taxon>Isosphaeraceae</taxon>
        <taxon>Tautonia</taxon>
    </lineage>
</organism>
<evidence type="ECO:0000256" key="6">
    <source>
        <dbReference type="ARBA" id="ARBA00022833"/>
    </source>
</evidence>
<dbReference type="InterPro" id="IPR050058">
    <property type="entry name" value="Ala-tRNA_ligase"/>
</dbReference>
<reference evidence="13 14" key="1">
    <citation type="submission" date="2019-02" db="EMBL/GenBank/DDBJ databases">
        <title>Deep-cultivation of Planctomycetes and their phenomic and genomic characterization uncovers novel biology.</title>
        <authorList>
            <person name="Wiegand S."/>
            <person name="Jogler M."/>
            <person name="Boedeker C."/>
            <person name="Pinto D."/>
            <person name="Vollmers J."/>
            <person name="Rivas-Marin E."/>
            <person name="Kohn T."/>
            <person name="Peeters S.H."/>
            <person name="Heuer A."/>
            <person name="Rast P."/>
            <person name="Oberbeckmann S."/>
            <person name="Bunk B."/>
            <person name="Jeske O."/>
            <person name="Meyerdierks A."/>
            <person name="Storesund J.E."/>
            <person name="Kallscheuer N."/>
            <person name="Luecker S."/>
            <person name="Lage O.M."/>
            <person name="Pohl T."/>
            <person name="Merkel B.J."/>
            <person name="Hornburger P."/>
            <person name="Mueller R.-W."/>
            <person name="Bruemmer F."/>
            <person name="Labrenz M."/>
            <person name="Spormann A.M."/>
            <person name="Op den Camp H."/>
            <person name="Overmann J."/>
            <person name="Amann R."/>
            <person name="Jetten M.S.M."/>
            <person name="Mascher T."/>
            <person name="Medema M.H."/>
            <person name="Devos D.P."/>
            <person name="Kaster A.-K."/>
            <person name="Ovreas L."/>
            <person name="Rohde M."/>
            <person name="Galperin M.Y."/>
            <person name="Jogler C."/>
        </authorList>
    </citation>
    <scope>NUCLEOTIDE SEQUENCE [LARGE SCALE GENOMIC DNA]</scope>
    <source>
        <strain evidence="13 14">ElP</strain>
    </source>
</reference>
<gene>
    <name evidence="11 13" type="primary">alaS</name>
    <name evidence="13" type="ORF">ElP_16800</name>
</gene>
<dbReference type="RefSeq" id="WP_145268205.1">
    <property type="nucleotide sequence ID" value="NZ_CP036426.1"/>
</dbReference>
<keyword evidence="7 11" id="KW-0067">ATP-binding</keyword>
<evidence type="ECO:0000256" key="8">
    <source>
        <dbReference type="ARBA" id="ARBA00022884"/>
    </source>
</evidence>
<evidence type="ECO:0000256" key="3">
    <source>
        <dbReference type="ARBA" id="ARBA00022598"/>
    </source>
</evidence>
<keyword evidence="3 11" id="KW-0436">Ligase</keyword>
<keyword evidence="8 11" id="KW-0694">RNA-binding</keyword>
<keyword evidence="4 11" id="KW-0479">Metal-binding</keyword>
<dbReference type="GO" id="GO:0002161">
    <property type="term" value="F:aminoacyl-tRNA deacylase activity"/>
    <property type="evidence" value="ECO:0007669"/>
    <property type="project" value="TreeGrafter"/>
</dbReference>
<feature type="binding site" evidence="11">
    <location>
        <position position="558"/>
    </location>
    <ligand>
        <name>Zn(2+)</name>
        <dbReference type="ChEBI" id="CHEBI:29105"/>
    </ligand>
</feature>
<dbReference type="SUPFAM" id="SSF101353">
    <property type="entry name" value="Putative anticodon-binding domain of alanyl-tRNA synthetase (AlaRS)"/>
    <property type="match status" value="1"/>
</dbReference>
<dbReference type="FunFam" id="3.30.54.20:FF:000001">
    <property type="entry name" value="Alanine--tRNA ligase"/>
    <property type="match status" value="1"/>
</dbReference>
<dbReference type="InterPro" id="IPR002318">
    <property type="entry name" value="Ala-tRNA-lgiase_IIc"/>
</dbReference>
<evidence type="ECO:0000256" key="10">
    <source>
        <dbReference type="ARBA" id="ARBA00023146"/>
    </source>
</evidence>
<protein>
    <recommendedName>
        <fullName evidence="11">Alanine--tRNA ligase</fullName>
        <ecNumber evidence="11">6.1.1.7</ecNumber>
    </recommendedName>
    <alternativeName>
        <fullName evidence="11">Alanyl-tRNA synthetase</fullName>
        <shortName evidence="11">AlaRS</shortName>
    </alternativeName>
</protein>
<dbReference type="GO" id="GO:0005524">
    <property type="term" value="F:ATP binding"/>
    <property type="evidence" value="ECO:0007669"/>
    <property type="project" value="UniProtKB-UniRule"/>
</dbReference>
<dbReference type="PRINTS" id="PR00980">
    <property type="entry name" value="TRNASYNTHALA"/>
</dbReference>
<keyword evidence="14" id="KW-1185">Reference proteome</keyword>
<keyword evidence="6 11" id="KW-0862">Zinc</keyword>
<dbReference type="PANTHER" id="PTHR11777">
    <property type="entry name" value="ALANYL-TRNA SYNTHETASE"/>
    <property type="match status" value="1"/>
</dbReference>
<dbReference type="CDD" id="cd00673">
    <property type="entry name" value="AlaRS_core"/>
    <property type="match status" value="1"/>
</dbReference>
<dbReference type="InterPro" id="IPR003156">
    <property type="entry name" value="DHHA1_dom"/>
</dbReference>
<dbReference type="KEGG" id="tpla:ElP_16800"/>
<dbReference type="HAMAP" id="MF_00036_B">
    <property type="entry name" value="Ala_tRNA_synth_B"/>
    <property type="match status" value="1"/>
</dbReference>
<dbReference type="Gene3D" id="3.30.930.10">
    <property type="entry name" value="Bira Bifunctional Protein, Domain 2"/>
    <property type="match status" value="1"/>
</dbReference>
<proteinExistence type="inferred from homology"/>
<keyword evidence="9 11" id="KW-0648">Protein biosynthesis</keyword>
<dbReference type="SUPFAM" id="SSF50447">
    <property type="entry name" value="Translation proteins"/>
    <property type="match status" value="1"/>
</dbReference>
<dbReference type="InterPro" id="IPR012947">
    <property type="entry name" value="tRNA_SAD"/>
</dbReference>
<dbReference type="GO" id="GO:0000049">
    <property type="term" value="F:tRNA binding"/>
    <property type="evidence" value="ECO:0007669"/>
    <property type="project" value="UniProtKB-KW"/>
</dbReference>
<dbReference type="FunFam" id="3.30.980.10:FF:000004">
    <property type="entry name" value="Alanine--tRNA ligase, cytoplasmic"/>
    <property type="match status" value="1"/>
</dbReference>
<dbReference type="Gene3D" id="6.10.250.550">
    <property type="match status" value="1"/>
</dbReference>
<evidence type="ECO:0000256" key="11">
    <source>
        <dbReference type="HAMAP-Rule" id="MF_00036"/>
    </source>
</evidence>
<dbReference type="NCBIfam" id="TIGR00344">
    <property type="entry name" value="alaS"/>
    <property type="match status" value="1"/>
</dbReference>
<evidence type="ECO:0000256" key="4">
    <source>
        <dbReference type="ARBA" id="ARBA00022723"/>
    </source>
</evidence>
<dbReference type="OrthoDB" id="9803884at2"/>
<dbReference type="InterPro" id="IPR018162">
    <property type="entry name" value="Ala-tRNA-ligase_IIc_anticod-bd"/>
</dbReference>
<keyword evidence="10 11" id="KW-0030">Aminoacyl-tRNA synthetase</keyword>
<dbReference type="Gene3D" id="3.10.310.40">
    <property type="match status" value="1"/>
</dbReference>
<dbReference type="InterPro" id="IPR018163">
    <property type="entry name" value="Thr/Ala-tRNA-synth_IIc_edit"/>
</dbReference>
<dbReference type="SUPFAM" id="SSF55681">
    <property type="entry name" value="Class II aaRS and biotin synthetases"/>
    <property type="match status" value="1"/>
</dbReference>
<dbReference type="Pfam" id="PF07973">
    <property type="entry name" value="tRNA_SAD"/>
    <property type="match status" value="1"/>
</dbReference>
<dbReference type="Proteomes" id="UP000317835">
    <property type="component" value="Chromosome"/>
</dbReference>
<comment type="cofactor">
    <cofactor evidence="11">
        <name>Zn(2+)</name>
        <dbReference type="ChEBI" id="CHEBI:29105"/>
    </cofactor>
    <text evidence="11">Binds 1 zinc ion per subunit.</text>
</comment>
<evidence type="ECO:0000313" key="13">
    <source>
        <dbReference type="EMBL" id="QDV33801.1"/>
    </source>
</evidence>
<evidence type="ECO:0000256" key="9">
    <source>
        <dbReference type="ARBA" id="ARBA00022917"/>
    </source>
</evidence>
<comment type="subcellular location">
    <subcellularLocation>
        <location evidence="11">Cytoplasm</location>
    </subcellularLocation>
</comment>
<dbReference type="InterPro" id="IPR018165">
    <property type="entry name" value="Ala-tRNA-synth_IIc_core"/>
</dbReference>
<comment type="function">
    <text evidence="11">Catalyzes the attachment of alanine to tRNA(Ala) in a two-step reaction: alanine is first activated by ATP to form Ala-AMP and then transferred to the acceptor end of tRNA(Ala). Also edits incorrectly charged Ser-tRNA(Ala) and Gly-tRNA(Ala) via its editing domain.</text>
</comment>
<dbReference type="Pfam" id="PF01411">
    <property type="entry name" value="tRNA-synt_2c"/>
    <property type="match status" value="1"/>
</dbReference>
<feature type="binding site" evidence="11">
    <location>
        <position position="660"/>
    </location>
    <ligand>
        <name>Zn(2+)</name>
        <dbReference type="ChEBI" id="CHEBI:29105"/>
    </ligand>
</feature>
<feature type="binding site" evidence="11">
    <location>
        <position position="656"/>
    </location>
    <ligand>
        <name>Zn(2+)</name>
        <dbReference type="ChEBI" id="CHEBI:29105"/>
    </ligand>
</feature>
<dbReference type="AlphaFoldDB" id="A0A518GZ04"/>
<evidence type="ECO:0000256" key="7">
    <source>
        <dbReference type="ARBA" id="ARBA00022840"/>
    </source>
</evidence>
<dbReference type="InterPro" id="IPR023033">
    <property type="entry name" value="Ala_tRNA_ligase_euk/bac"/>
</dbReference>
<dbReference type="SMART" id="SM00863">
    <property type="entry name" value="tRNA_SAD"/>
    <property type="match status" value="1"/>
</dbReference>
<dbReference type="Gene3D" id="2.40.30.130">
    <property type="match status" value="1"/>
</dbReference>
<comment type="domain">
    <text evidence="11">Consists of three domains; the N-terminal catalytic domain, the editing domain and the C-terminal C-Ala domain. The editing domain removes incorrectly charged amino acids, while the C-Ala domain, along with tRNA(Ala), serves as a bridge to cooperatively bring together the editing and aminoacylation centers thus stimulating deacylation of misacylated tRNAs.</text>
</comment>
<evidence type="ECO:0000259" key="12">
    <source>
        <dbReference type="PROSITE" id="PS50860"/>
    </source>
</evidence>
<dbReference type="Gene3D" id="3.30.980.10">
    <property type="entry name" value="Threonyl-trna Synthetase, Chain A, domain 2"/>
    <property type="match status" value="1"/>
</dbReference>
<dbReference type="GO" id="GO:0006419">
    <property type="term" value="P:alanyl-tRNA aminoacylation"/>
    <property type="evidence" value="ECO:0007669"/>
    <property type="project" value="UniProtKB-UniRule"/>
</dbReference>
<dbReference type="EC" id="6.1.1.7" evidence="11"/>
<name>A0A518GZ04_9BACT</name>
<dbReference type="FunFam" id="2.40.30.130:FF:000001">
    <property type="entry name" value="Alanine--tRNA ligase"/>
    <property type="match status" value="1"/>
</dbReference>
<evidence type="ECO:0000256" key="2">
    <source>
        <dbReference type="ARBA" id="ARBA00022555"/>
    </source>
</evidence>
<comment type="catalytic activity">
    <reaction evidence="11">
        <text>tRNA(Ala) + L-alanine + ATP = L-alanyl-tRNA(Ala) + AMP + diphosphate</text>
        <dbReference type="Rhea" id="RHEA:12540"/>
        <dbReference type="Rhea" id="RHEA-COMP:9657"/>
        <dbReference type="Rhea" id="RHEA-COMP:9923"/>
        <dbReference type="ChEBI" id="CHEBI:30616"/>
        <dbReference type="ChEBI" id="CHEBI:33019"/>
        <dbReference type="ChEBI" id="CHEBI:57972"/>
        <dbReference type="ChEBI" id="CHEBI:78442"/>
        <dbReference type="ChEBI" id="CHEBI:78497"/>
        <dbReference type="ChEBI" id="CHEBI:456215"/>
        <dbReference type="EC" id="6.1.1.7"/>
    </reaction>
</comment>
<evidence type="ECO:0000256" key="5">
    <source>
        <dbReference type="ARBA" id="ARBA00022741"/>
    </source>
</evidence>
<dbReference type="SUPFAM" id="SSF55186">
    <property type="entry name" value="ThrRS/AlaRS common domain"/>
    <property type="match status" value="1"/>
</dbReference>
<dbReference type="InterPro" id="IPR018164">
    <property type="entry name" value="Ala-tRNA-synth_IIc_N"/>
</dbReference>
<dbReference type="PROSITE" id="PS50860">
    <property type="entry name" value="AA_TRNA_LIGASE_II_ALA"/>
    <property type="match status" value="1"/>
</dbReference>
<keyword evidence="2 11" id="KW-0820">tRNA-binding</keyword>
<dbReference type="GO" id="GO:0005829">
    <property type="term" value="C:cytosol"/>
    <property type="evidence" value="ECO:0007669"/>
    <property type="project" value="TreeGrafter"/>
</dbReference>
<dbReference type="Gene3D" id="3.30.54.20">
    <property type="match status" value="1"/>
</dbReference>
<keyword evidence="11" id="KW-0963">Cytoplasm</keyword>
<keyword evidence="5 11" id="KW-0547">Nucleotide-binding</keyword>
<comment type="similarity">
    <text evidence="1 11">Belongs to the class-II aminoacyl-tRNA synthetase family.</text>
</comment>